<dbReference type="EMBL" id="JBHMCR010000016">
    <property type="protein sequence ID" value="MFB9522989.1"/>
    <property type="molecule type" value="Genomic_DNA"/>
</dbReference>
<name>A0ABV5PIS5_STRCM</name>
<keyword evidence="1 5" id="KW-0378">Hydrolase</keyword>
<dbReference type="SUPFAM" id="SSF53590">
    <property type="entry name" value="Nucleoside hydrolase"/>
    <property type="match status" value="1"/>
</dbReference>
<dbReference type="GO" id="GO:0016787">
    <property type="term" value="F:hydrolase activity"/>
    <property type="evidence" value="ECO:0007669"/>
    <property type="project" value="UniProtKB-KW"/>
</dbReference>
<dbReference type="InterPro" id="IPR001910">
    <property type="entry name" value="Inosine/uridine_hydrolase_dom"/>
</dbReference>
<dbReference type="Gene3D" id="3.90.245.10">
    <property type="entry name" value="Ribonucleoside hydrolase-like"/>
    <property type="match status" value="1"/>
</dbReference>
<accession>A0ABV5PIS5</accession>
<evidence type="ECO:0000259" key="4">
    <source>
        <dbReference type="Pfam" id="PF01156"/>
    </source>
</evidence>
<gene>
    <name evidence="5" type="ORF">ACFFTU_23875</name>
</gene>
<feature type="domain" description="Inosine/uridine-preferring nucleoside hydrolase" evidence="4">
    <location>
        <begin position="8"/>
        <end position="305"/>
    </location>
</feature>
<feature type="compositionally biased region" description="Low complexity" evidence="3">
    <location>
        <begin position="318"/>
        <end position="347"/>
    </location>
</feature>
<dbReference type="PANTHER" id="PTHR12304">
    <property type="entry name" value="INOSINE-URIDINE PREFERRING NUCLEOSIDE HYDROLASE"/>
    <property type="match status" value="1"/>
</dbReference>
<dbReference type="RefSeq" id="WP_345219665.1">
    <property type="nucleotide sequence ID" value="NZ_BAAAXE010000002.1"/>
</dbReference>
<evidence type="ECO:0000256" key="1">
    <source>
        <dbReference type="ARBA" id="ARBA00022801"/>
    </source>
</evidence>
<evidence type="ECO:0000313" key="6">
    <source>
        <dbReference type="Proteomes" id="UP001589718"/>
    </source>
</evidence>
<dbReference type="Pfam" id="PF01156">
    <property type="entry name" value="IU_nuc_hydro"/>
    <property type="match status" value="1"/>
</dbReference>
<sequence>MTTPQPLLMDCDTGVDDALALLYLALSPDVDLRAVTTVGGNTAARQAAVNTLQVLELVGRTDIPVAAGADRTLNGSLPHYATHVHGDNGIGNVQLPAPTAPVADTDAVDLIIETARQADGALSLLATAPLTNLALALRREPRLPELVRHLTVMGGAVHHPGNITPLAEANIGNDPEAAALVLAADWDLTIVPLDVTMRENLTTATQRDLLAHGSPACVFAARALDVYFDFHEEVALPFRGSACHDPLAAAIAAGHVVPRLAPRLHVDVETGDGPARGALVADTRALYLSYPERADANARVVLETDGRFPGRLVERLRTSTPAADTASDSASPAMSTRTTRTNGGTAA</sequence>
<evidence type="ECO:0000256" key="3">
    <source>
        <dbReference type="SAM" id="MobiDB-lite"/>
    </source>
</evidence>
<protein>
    <submittedName>
        <fullName evidence="5">Nucleoside hydrolase</fullName>
    </submittedName>
</protein>
<comment type="caution">
    <text evidence="5">The sequence shown here is derived from an EMBL/GenBank/DDBJ whole genome shotgun (WGS) entry which is preliminary data.</text>
</comment>
<dbReference type="InterPro" id="IPR023186">
    <property type="entry name" value="IUNH"/>
</dbReference>
<evidence type="ECO:0000256" key="2">
    <source>
        <dbReference type="ARBA" id="ARBA00023295"/>
    </source>
</evidence>
<dbReference type="InterPro" id="IPR036452">
    <property type="entry name" value="Ribo_hydro-like"/>
</dbReference>
<evidence type="ECO:0000313" key="5">
    <source>
        <dbReference type="EMBL" id="MFB9522989.1"/>
    </source>
</evidence>
<proteinExistence type="predicted"/>
<keyword evidence="6" id="KW-1185">Reference proteome</keyword>
<dbReference type="PANTHER" id="PTHR12304:SF4">
    <property type="entry name" value="URIDINE NUCLEOSIDASE"/>
    <property type="match status" value="1"/>
</dbReference>
<dbReference type="Proteomes" id="UP001589718">
    <property type="component" value="Unassembled WGS sequence"/>
</dbReference>
<organism evidence="5 6">
    <name type="scientific">Streptomyces cremeus</name>
    <dbReference type="NCBI Taxonomy" id="66881"/>
    <lineage>
        <taxon>Bacteria</taxon>
        <taxon>Bacillati</taxon>
        <taxon>Actinomycetota</taxon>
        <taxon>Actinomycetes</taxon>
        <taxon>Kitasatosporales</taxon>
        <taxon>Streptomycetaceae</taxon>
        <taxon>Streptomyces</taxon>
    </lineage>
</organism>
<reference evidence="5 6" key="1">
    <citation type="submission" date="2024-09" db="EMBL/GenBank/DDBJ databases">
        <authorList>
            <person name="Sun Q."/>
            <person name="Mori K."/>
        </authorList>
    </citation>
    <scope>NUCLEOTIDE SEQUENCE [LARGE SCALE GENOMIC DNA]</scope>
    <source>
        <strain evidence="5 6">JCM 4362</strain>
    </source>
</reference>
<feature type="region of interest" description="Disordered" evidence="3">
    <location>
        <begin position="315"/>
        <end position="347"/>
    </location>
</feature>
<keyword evidence="2" id="KW-0326">Glycosidase</keyword>